<dbReference type="PATRIC" id="fig|999422.3.peg.1960"/>
<evidence type="ECO:0000256" key="1">
    <source>
        <dbReference type="SAM" id="SignalP"/>
    </source>
</evidence>
<dbReference type="Pfam" id="PF16215">
    <property type="entry name" value="DUF4876"/>
    <property type="match status" value="1"/>
</dbReference>
<dbReference type="EMBL" id="AGEK01000032">
    <property type="protein sequence ID" value="EHO68613.1"/>
    <property type="molecule type" value="Genomic_DNA"/>
</dbReference>
<dbReference type="InterPro" id="IPR032627">
    <property type="entry name" value="DUF4876"/>
</dbReference>
<reference evidence="2 3" key="1">
    <citation type="submission" date="2011-12" db="EMBL/GenBank/DDBJ databases">
        <title>The Genome Sequence of Prevotella maculosa OT 289.</title>
        <authorList>
            <consortium name="The Broad Institute Genome Sequencing Platform"/>
            <person name="Earl A."/>
            <person name="Ward D."/>
            <person name="Feldgarden M."/>
            <person name="Gevers D."/>
            <person name="Izard J."/>
            <person name="Blanton J.M."/>
            <person name="Mathney J."/>
            <person name="Tanner A.C."/>
            <person name="Dewhirst F.E."/>
            <person name="Young S.K."/>
            <person name="Zeng Q."/>
            <person name="Gargeya S."/>
            <person name="Fitzgerald M."/>
            <person name="Haas B."/>
            <person name="Abouelleil A."/>
            <person name="Alvarado L."/>
            <person name="Arachchi H.M."/>
            <person name="Berlin A."/>
            <person name="Chapman S.B."/>
            <person name="Gearin G."/>
            <person name="Goldberg J."/>
            <person name="Griggs A."/>
            <person name="Gujja S."/>
            <person name="Hansen M."/>
            <person name="Heiman D."/>
            <person name="Howarth C."/>
            <person name="Larimer J."/>
            <person name="Lui A."/>
            <person name="MacDonald P.J.P."/>
            <person name="McCowen C."/>
            <person name="Montmayeur A."/>
            <person name="Murphy C."/>
            <person name="Neiman D."/>
            <person name="Pearson M."/>
            <person name="Priest M."/>
            <person name="Roberts A."/>
            <person name="Saif S."/>
            <person name="Shea T."/>
            <person name="Sisk P."/>
            <person name="Stolte C."/>
            <person name="Sykes S."/>
            <person name="Wortman J."/>
            <person name="Nusbaum C."/>
            <person name="Birren B."/>
        </authorList>
    </citation>
    <scope>NUCLEOTIDE SEQUENCE [LARGE SCALE GENOMIC DNA]</scope>
    <source>
        <strain evidence="2 3">OT 289</strain>
    </source>
</reference>
<evidence type="ECO:0000313" key="2">
    <source>
        <dbReference type="EMBL" id="EHO68613.1"/>
    </source>
</evidence>
<name>H1HNX3_9BACT</name>
<sequence length="395" mass="43272">MKTTSKLLAALLLGSAALFSSCSSDDKETVKNYPMTVKFMMNDGMSWSNLSDMKLIVTNDKGLRDTIDVKADTTITFVQGQYNFIVTGKVKDEAAAYAQGAANASLFGAATVNISLNKIVRSPLVFKSIFTTGGKLYYMKDSYFEIVNNSDEVQYLDGLILSAPFGQQKGKNAWQANGYEDLYASGQGQVLAFPGSGHDYPLKPGQSIVIANDATDHKPLAKSENCPDLSKADWEVYLSYANGEVDYPAENLNVIFKNNPYMKAFGLGVMGRAYLLARLPKGMTPEAYAADKKNVMTEPGNPGAKMEYLMIPSKYVLDAVDIWNEESTEHYGTFLPKDDAQGVLASKAWEGKCVRRKVTKIVNGRPYYQDTNNSANDFLNNQPLTPGVTPTAVDK</sequence>
<proteinExistence type="predicted"/>
<dbReference type="STRING" id="999422.HMPREF9944_01867"/>
<keyword evidence="1" id="KW-0732">Signal</keyword>
<dbReference type="HOGENOM" id="CLU_046268_1_0_10"/>
<accession>H1HNX3</accession>
<evidence type="ECO:0008006" key="4">
    <source>
        <dbReference type="Google" id="ProtNLM"/>
    </source>
</evidence>
<protein>
    <recommendedName>
        <fullName evidence="4">DUF4876 domain-containing protein</fullName>
    </recommendedName>
</protein>
<feature type="signal peptide" evidence="1">
    <location>
        <begin position="1"/>
        <end position="24"/>
    </location>
</feature>
<dbReference type="Proteomes" id="UP000003167">
    <property type="component" value="Unassembled WGS sequence"/>
</dbReference>
<feature type="chain" id="PRO_5003549992" description="DUF4876 domain-containing protein" evidence="1">
    <location>
        <begin position="25"/>
        <end position="395"/>
    </location>
</feature>
<evidence type="ECO:0000313" key="3">
    <source>
        <dbReference type="Proteomes" id="UP000003167"/>
    </source>
</evidence>
<dbReference type="RefSeq" id="WP_008565882.1">
    <property type="nucleotide sequence ID" value="NZ_JH594506.1"/>
</dbReference>
<gene>
    <name evidence="2" type="ORF">HMPREF9944_01867</name>
</gene>
<organism evidence="2 3">
    <name type="scientific">Segatella maculosa OT 289</name>
    <dbReference type="NCBI Taxonomy" id="999422"/>
    <lineage>
        <taxon>Bacteria</taxon>
        <taxon>Pseudomonadati</taxon>
        <taxon>Bacteroidota</taxon>
        <taxon>Bacteroidia</taxon>
        <taxon>Bacteroidales</taxon>
        <taxon>Prevotellaceae</taxon>
        <taxon>Segatella</taxon>
    </lineage>
</organism>
<dbReference type="PROSITE" id="PS51257">
    <property type="entry name" value="PROKAR_LIPOPROTEIN"/>
    <property type="match status" value="1"/>
</dbReference>
<dbReference type="AlphaFoldDB" id="H1HNX3"/>
<keyword evidence="3" id="KW-1185">Reference proteome</keyword>
<dbReference type="OrthoDB" id="1409865at2"/>
<comment type="caution">
    <text evidence="2">The sequence shown here is derived from an EMBL/GenBank/DDBJ whole genome shotgun (WGS) entry which is preliminary data.</text>
</comment>